<dbReference type="Proteomes" id="UP001499967">
    <property type="component" value="Unassembled WGS sequence"/>
</dbReference>
<sequence length="485" mass="51434">MVGMTSGVVSPVRVTARLDAPLSRWLWLVKWLLVLPHVVVLAFLWVAFAVLSVVAFFAILISGRYPVAIFEFNVGVLRWSWRVGYYAYGALGTDRYPPFTLRDVPDYPATLEIACPEHLSRGLVLVKWWLLALPHYLVIAFFMGGGTYVAYRSGTWAPQNGSDGVWSFAGGLIGLLAFFAAIALLFTGRYPRGVFDLLLGMHRWVLRVAAYAALMTDAYPPFRLDMGGAEPGSLAVTDAAERSAAPESPQVSSAPLGPPRRSSWTAGRVVMVVIGSLLLVGGTGAAAGGTALLVADQAGRDADGFLGTPTRTFTSSGYALVFDPVELRADAGTPDLGGVLGDVRVRATGQDADGVFVGIGPAADVEGYLGTVEREQLTDMTDRGRAVQQRIAGGAPATLPADQPFWAASAAGPGEQQLVWRATDGRWSVVVMNADATRPVVADLSAAVTAPALRWVWIGLFIGAGVALLIGALLVALAVPRRVAR</sequence>
<accession>A0ABP3ZKV1</accession>
<dbReference type="Pfam" id="PF14333">
    <property type="entry name" value="DUF4389"/>
    <property type="match status" value="2"/>
</dbReference>
<evidence type="ECO:0008006" key="5">
    <source>
        <dbReference type="Google" id="ProtNLM"/>
    </source>
</evidence>
<keyword evidence="2" id="KW-1133">Transmembrane helix</keyword>
<evidence type="ECO:0000256" key="1">
    <source>
        <dbReference type="SAM" id="MobiDB-lite"/>
    </source>
</evidence>
<dbReference type="InterPro" id="IPR025498">
    <property type="entry name" value="DUF4389"/>
</dbReference>
<organism evidence="3 4">
    <name type="scientific">Pseudonocardia zijingensis</name>
    <dbReference type="NCBI Taxonomy" id="153376"/>
    <lineage>
        <taxon>Bacteria</taxon>
        <taxon>Bacillati</taxon>
        <taxon>Actinomycetota</taxon>
        <taxon>Actinomycetes</taxon>
        <taxon>Pseudonocardiales</taxon>
        <taxon>Pseudonocardiaceae</taxon>
        <taxon>Pseudonocardia</taxon>
    </lineage>
</organism>
<gene>
    <name evidence="3" type="ORF">GCM10009559_06200</name>
</gene>
<feature type="transmembrane region" description="Helical" evidence="2">
    <location>
        <begin position="128"/>
        <end position="151"/>
    </location>
</feature>
<comment type="caution">
    <text evidence="3">The sequence shown here is derived from an EMBL/GenBank/DDBJ whole genome shotgun (WGS) entry which is preliminary data.</text>
</comment>
<keyword evidence="4" id="KW-1185">Reference proteome</keyword>
<reference evidence="4" key="1">
    <citation type="journal article" date="2019" name="Int. J. Syst. Evol. Microbiol.">
        <title>The Global Catalogue of Microorganisms (GCM) 10K type strain sequencing project: providing services to taxonomists for standard genome sequencing and annotation.</title>
        <authorList>
            <consortium name="The Broad Institute Genomics Platform"/>
            <consortium name="The Broad Institute Genome Sequencing Center for Infectious Disease"/>
            <person name="Wu L."/>
            <person name="Ma J."/>
        </authorList>
    </citation>
    <scope>NUCLEOTIDE SEQUENCE [LARGE SCALE GENOMIC DNA]</scope>
    <source>
        <strain evidence="4">JCM 11117</strain>
    </source>
</reference>
<protein>
    <recommendedName>
        <fullName evidence="5">DUF4389 domain-containing protein</fullName>
    </recommendedName>
</protein>
<feature type="transmembrane region" description="Helical" evidence="2">
    <location>
        <begin position="31"/>
        <end position="61"/>
    </location>
</feature>
<evidence type="ECO:0000256" key="2">
    <source>
        <dbReference type="SAM" id="Phobius"/>
    </source>
</evidence>
<feature type="region of interest" description="Disordered" evidence="1">
    <location>
        <begin position="239"/>
        <end position="262"/>
    </location>
</feature>
<evidence type="ECO:0000313" key="3">
    <source>
        <dbReference type="EMBL" id="GAA0922559.1"/>
    </source>
</evidence>
<dbReference type="EMBL" id="BAAAHP010000014">
    <property type="protein sequence ID" value="GAA0922559.1"/>
    <property type="molecule type" value="Genomic_DNA"/>
</dbReference>
<keyword evidence="2" id="KW-0812">Transmembrane</keyword>
<keyword evidence="2" id="KW-0472">Membrane</keyword>
<evidence type="ECO:0000313" key="4">
    <source>
        <dbReference type="Proteomes" id="UP001499967"/>
    </source>
</evidence>
<feature type="transmembrane region" description="Helical" evidence="2">
    <location>
        <begin position="166"/>
        <end position="186"/>
    </location>
</feature>
<feature type="transmembrane region" description="Helical" evidence="2">
    <location>
        <begin position="455"/>
        <end position="479"/>
    </location>
</feature>
<proteinExistence type="predicted"/>
<name>A0ABP3ZKV1_9PSEU</name>
<feature type="transmembrane region" description="Helical" evidence="2">
    <location>
        <begin position="269"/>
        <end position="295"/>
    </location>
</feature>